<keyword evidence="1" id="KW-0812">Transmembrane</keyword>
<evidence type="ECO:0000313" key="2">
    <source>
        <dbReference type="EMBL" id="KAK0636398.1"/>
    </source>
</evidence>
<evidence type="ECO:0000313" key="3">
    <source>
        <dbReference type="Proteomes" id="UP001174934"/>
    </source>
</evidence>
<sequence>MHGVMSTSCRGWVFEIHLFLFLCYAIWSTDTPFDPHTAPISDVWPCTARTLTGWPVTPSRDFRFLLLFPSRFRKCGVHDRIRGAFFVHNVFPMSMLTGIYVCSFSLRDSSFNFIRVPIPRRKWETSSVGRGLNILNSHSWAFWGLRMSVPHQPDRARIVSALPYP</sequence>
<protein>
    <submittedName>
        <fullName evidence="2">Uncharacterized protein</fullName>
    </submittedName>
</protein>
<proteinExistence type="predicted"/>
<dbReference type="Proteomes" id="UP001174934">
    <property type="component" value="Unassembled WGS sequence"/>
</dbReference>
<keyword evidence="3" id="KW-1185">Reference proteome</keyword>
<reference evidence="2" key="1">
    <citation type="submission" date="2023-06" db="EMBL/GenBank/DDBJ databases">
        <title>Genome-scale phylogeny and comparative genomics of the fungal order Sordariales.</title>
        <authorList>
            <consortium name="Lawrence Berkeley National Laboratory"/>
            <person name="Hensen N."/>
            <person name="Bonometti L."/>
            <person name="Westerberg I."/>
            <person name="Brannstrom I.O."/>
            <person name="Guillou S."/>
            <person name="Cros-Aarteil S."/>
            <person name="Calhoun S."/>
            <person name="Haridas S."/>
            <person name="Kuo A."/>
            <person name="Mondo S."/>
            <person name="Pangilinan J."/>
            <person name="Riley R."/>
            <person name="LaButti K."/>
            <person name="Andreopoulos B."/>
            <person name="Lipzen A."/>
            <person name="Chen C."/>
            <person name="Yanf M."/>
            <person name="Daum C."/>
            <person name="Ng V."/>
            <person name="Clum A."/>
            <person name="Steindorff A."/>
            <person name="Ohm R."/>
            <person name="Martin F."/>
            <person name="Silar P."/>
            <person name="Natvig D."/>
            <person name="Lalanne C."/>
            <person name="Gautier V."/>
            <person name="Ament-velasquez S.L."/>
            <person name="Kruys A."/>
            <person name="Hutchinson M.I."/>
            <person name="Powell A.J."/>
            <person name="Barry K."/>
            <person name="Miller A.N."/>
            <person name="Grigoriev I.V."/>
            <person name="Debuchy R."/>
            <person name="Gladieux P."/>
            <person name="Thoren M.H."/>
            <person name="Johannesson H."/>
        </authorList>
    </citation>
    <scope>NUCLEOTIDE SEQUENCE</scope>
    <source>
        <strain evidence="2">SMH3391-2</strain>
    </source>
</reference>
<feature type="transmembrane region" description="Helical" evidence="1">
    <location>
        <begin position="12"/>
        <end position="29"/>
    </location>
</feature>
<keyword evidence="1" id="KW-1133">Transmembrane helix</keyword>
<name>A0AA40CG88_9PEZI</name>
<feature type="transmembrane region" description="Helical" evidence="1">
    <location>
        <begin position="86"/>
        <end position="106"/>
    </location>
</feature>
<organism evidence="2 3">
    <name type="scientific">Bombardia bombarda</name>
    <dbReference type="NCBI Taxonomy" id="252184"/>
    <lineage>
        <taxon>Eukaryota</taxon>
        <taxon>Fungi</taxon>
        <taxon>Dikarya</taxon>
        <taxon>Ascomycota</taxon>
        <taxon>Pezizomycotina</taxon>
        <taxon>Sordariomycetes</taxon>
        <taxon>Sordariomycetidae</taxon>
        <taxon>Sordariales</taxon>
        <taxon>Lasiosphaeriaceae</taxon>
        <taxon>Bombardia</taxon>
    </lineage>
</organism>
<accession>A0AA40CG88</accession>
<evidence type="ECO:0000256" key="1">
    <source>
        <dbReference type="SAM" id="Phobius"/>
    </source>
</evidence>
<comment type="caution">
    <text evidence="2">The sequence shown here is derived from an EMBL/GenBank/DDBJ whole genome shotgun (WGS) entry which is preliminary data.</text>
</comment>
<gene>
    <name evidence="2" type="ORF">B0T17DRAFT_80596</name>
</gene>
<keyword evidence="1" id="KW-0472">Membrane</keyword>
<dbReference type="EMBL" id="JAULSR010000001">
    <property type="protein sequence ID" value="KAK0636398.1"/>
    <property type="molecule type" value="Genomic_DNA"/>
</dbReference>
<dbReference type="AlphaFoldDB" id="A0AA40CG88"/>